<feature type="chain" id="PRO_5015729850" description="Cytochrome c domain-containing protein" evidence="5">
    <location>
        <begin position="17"/>
        <end position="240"/>
    </location>
</feature>
<sequence length="240" mass="25995">MRWLMILCLLCGPAFGQDAAFRLAAPAELQETGFLKHLLPRFSLKTQLRIAVVEGDAEAQFARSGDVPVFQGPDGIWYLSHDGSKATARFEDWLTSEIGLRTVVAFQPDGAPLFSEPSEVEVEVAAASFDGDLAEGEKLALTHCGRCHVVNESNRMNAIGSSPSFAVLRTLSGWDDRILAFFTLKPHPAFTQVEDVTEPFDPLRPSPIAPIEVTLDDIDAILAYTASLAPADLGAPVKSQ</sequence>
<gene>
    <name evidence="7" type="ORF">C8N43_3416</name>
</gene>
<reference evidence="7 8" key="1">
    <citation type="submission" date="2018-04" db="EMBL/GenBank/DDBJ databases">
        <title>Genomic Encyclopedia of Archaeal and Bacterial Type Strains, Phase II (KMG-II): from individual species to whole genera.</title>
        <authorList>
            <person name="Goeker M."/>
        </authorList>
    </citation>
    <scope>NUCLEOTIDE SEQUENCE [LARGE SCALE GENOMIC DNA]</scope>
    <source>
        <strain evidence="7 8">DSM 100977</strain>
    </source>
</reference>
<dbReference type="Gene3D" id="1.10.760.10">
    <property type="entry name" value="Cytochrome c-like domain"/>
    <property type="match status" value="1"/>
</dbReference>
<evidence type="ECO:0000256" key="5">
    <source>
        <dbReference type="SAM" id="SignalP"/>
    </source>
</evidence>
<evidence type="ECO:0000313" key="7">
    <source>
        <dbReference type="EMBL" id="PTX54599.1"/>
    </source>
</evidence>
<dbReference type="OrthoDB" id="7365807at2"/>
<name>A0A2T6BEX7_9RHOB</name>
<evidence type="ECO:0000256" key="3">
    <source>
        <dbReference type="ARBA" id="ARBA00023004"/>
    </source>
</evidence>
<proteinExistence type="predicted"/>
<evidence type="ECO:0000256" key="1">
    <source>
        <dbReference type="ARBA" id="ARBA00022617"/>
    </source>
</evidence>
<dbReference type="Proteomes" id="UP000243978">
    <property type="component" value="Unassembled WGS sequence"/>
</dbReference>
<feature type="signal peptide" evidence="5">
    <location>
        <begin position="1"/>
        <end position="16"/>
    </location>
</feature>
<evidence type="ECO:0000259" key="6">
    <source>
        <dbReference type="PROSITE" id="PS51007"/>
    </source>
</evidence>
<accession>A0A2T6BEX7</accession>
<dbReference type="GO" id="GO:0009055">
    <property type="term" value="F:electron transfer activity"/>
    <property type="evidence" value="ECO:0007669"/>
    <property type="project" value="InterPro"/>
</dbReference>
<dbReference type="InterPro" id="IPR036909">
    <property type="entry name" value="Cyt_c-like_dom_sf"/>
</dbReference>
<organism evidence="7 8">
    <name type="scientific">Litoreibacter ponti</name>
    <dbReference type="NCBI Taxonomy" id="1510457"/>
    <lineage>
        <taxon>Bacteria</taxon>
        <taxon>Pseudomonadati</taxon>
        <taxon>Pseudomonadota</taxon>
        <taxon>Alphaproteobacteria</taxon>
        <taxon>Rhodobacterales</taxon>
        <taxon>Roseobacteraceae</taxon>
        <taxon>Litoreibacter</taxon>
    </lineage>
</organism>
<dbReference type="AlphaFoldDB" id="A0A2T6BEX7"/>
<dbReference type="SUPFAM" id="SSF46626">
    <property type="entry name" value="Cytochrome c"/>
    <property type="match status" value="1"/>
</dbReference>
<evidence type="ECO:0000313" key="8">
    <source>
        <dbReference type="Proteomes" id="UP000243978"/>
    </source>
</evidence>
<keyword evidence="8" id="KW-1185">Reference proteome</keyword>
<keyword evidence="1 4" id="KW-0349">Heme</keyword>
<keyword evidence="5" id="KW-0732">Signal</keyword>
<evidence type="ECO:0000256" key="4">
    <source>
        <dbReference type="PROSITE-ProRule" id="PRU00433"/>
    </source>
</evidence>
<comment type="caution">
    <text evidence="7">The sequence shown here is derived from an EMBL/GenBank/DDBJ whole genome shotgun (WGS) entry which is preliminary data.</text>
</comment>
<evidence type="ECO:0000256" key="2">
    <source>
        <dbReference type="ARBA" id="ARBA00022723"/>
    </source>
</evidence>
<protein>
    <recommendedName>
        <fullName evidence="6">Cytochrome c domain-containing protein</fullName>
    </recommendedName>
</protein>
<keyword evidence="3 4" id="KW-0408">Iron</keyword>
<feature type="domain" description="Cytochrome c" evidence="6">
    <location>
        <begin position="131"/>
        <end position="229"/>
    </location>
</feature>
<dbReference type="InterPro" id="IPR009056">
    <property type="entry name" value="Cyt_c-like_dom"/>
</dbReference>
<keyword evidence="2 4" id="KW-0479">Metal-binding</keyword>
<dbReference type="PROSITE" id="PS51007">
    <property type="entry name" value="CYTC"/>
    <property type="match status" value="1"/>
</dbReference>
<dbReference type="EMBL" id="QBKS01000002">
    <property type="protein sequence ID" value="PTX54599.1"/>
    <property type="molecule type" value="Genomic_DNA"/>
</dbReference>
<dbReference type="GO" id="GO:0046872">
    <property type="term" value="F:metal ion binding"/>
    <property type="evidence" value="ECO:0007669"/>
    <property type="project" value="UniProtKB-KW"/>
</dbReference>
<dbReference type="GO" id="GO:0020037">
    <property type="term" value="F:heme binding"/>
    <property type="evidence" value="ECO:0007669"/>
    <property type="project" value="InterPro"/>
</dbReference>
<dbReference type="RefSeq" id="WP_107846915.1">
    <property type="nucleotide sequence ID" value="NZ_QBKS01000002.1"/>
</dbReference>